<organism evidence="7 8">
    <name type="scientific">Bittarella massiliensis</name>
    <name type="common">ex Durand et al. 2017</name>
    <dbReference type="NCBI Taxonomy" id="1720313"/>
    <lineage>
        <taxon>Bacteria</taxon>
        <taxon>Bacillati</taxon>
        <taxon>Bacillota</taxon>
        <taxon>Clostridia</taxon>
        <taxon>Eubacteriales</taxon>
        <taxon>Oscillospiraceae</taxon>
        <taxon>Bittarella (ex Durand et al. 2017)</taxon>
    </lineage>
</organism>
<dbReference type="Gene3D" id="2.30.30.180">
    <property type="entry name" value="Ribosome maturation factor RimP, C-terminal domain"/>
    <property type="match status" value="1"/>
</dbReference>
<comment type="subcellular location">
    <subcellularLocation>
        <location evidence="3">Cytoplasm</location>
    </subcellularLocation>
</comment>
<dbReference type="AlphaFoldDB" id="A0AAQ1RWJ7"/>
<accession>A0AAQ1RWJ7</accession>
<feature type="domain" description="Ribosome maturation factor RimP N-terminal" evidence="4">
    <location>
        <begin position="17"/>
        <end position="89"/>
    </location>
</feature>
<dbReference type="InterPro" id="IPR036847">
    <property type="entry name" value="RimP_C_sf"/>
</dbReference>
<evidence type="ECO:0000256" key="3">
    <source>
        <dbReference type="HAMAP-Rule" id="MF_01077"/>
    </source>
</evidence>
<dbReference type="EMBL" id="FQVY01000003">
    <property type="protein sequence ID" value="SHG31716.1"/>
    <property type="molecule type" value="Genomic_DNA"/>
</dbReference>
<dbReference type="GO" id="GO:0000028">
    <property type="term" value="P:ribosomal small subunit assembly"/>
    <property type="evidence" value="ECO:0007669"/>
    <property type="project" value="TreeGrafter"/>
</dbReference>
<comment type="function">
    <text evidence="3">Required for maturation of 30S ribosomal subunits.</text>
</comment>
<dbReference type="Proteomes" id="UP000184089">
    <property type="component" value="Unassembled WGS sequence"/>
</dbReference>
<dbReference type="PANTHER" id="PTHR33867:SF1">
    <property type="entry name" value="RIBOSOME MATURATION FACTOR RIMP"/>
    <property type="match status" value="1"/>
</dbReference>
<protein>
    <recommendedName>
        <fullName evidence="3">Ribosome maturation factor RimP</fullName>
    </recommendedName>
</protein>
<evidence type="ECO:0000259" key="5">
    <source>
        <dbReference type="Pfam" id="PF17384"/>
    </source>
</evidence>
<evidence type="ECO:0000313" key="8">
    <source>
        <dbReference type="Proteomes" id="UP000184089"/>
    </source>
</evidence>
<feature type="domain" description="Ribosome maturation factor RimP C-terminal" evidence="5">
    <location>
        <begin position="92"/>
        <end position="153"/>
    </location>
</feature>
<evidence type="ECO:0000259" key="4">
    <source>
        <dbReference type="Pfam" id="PF02576"/>
    </source>
</evidence>
<dbReference type="HAMAP" id="MF_01077">
    <property type="entry name" value="RimP"/>
    <property type="match status" value="1"/>
</dbReference>
<keyword evidence="2 3" id="KW-0690">Ribosome biogenesis</keyword>
<dbReference type="EMBL" id="WWVX01000008">
    <property type="protein sequence ID" value="MZL70378.1"/>
    <property type="molecule type" value="Genomic_DNA"/>
</dbReference>
<dbReference type="InterPro" id="IPR003728">
    <property type="entry name" value="Ribosome_maturation_RimP"/>
</dbReference>
<dbReference type="GO" id="GO:0005829">
    <property type="term" value="C:cytosol"/>
    <property type="evidence" value="ECO:0007669"/>
    <property type="project" value="TreeGrafter"/>
</dbReference>
<dbReference type="GO" id="GO:0006412">
    <property type="term" value="P:translation"/>
    <property type="evidence" value="ECO:0007669"/>
    <property type="project" value="TreeGrafter"/>
</dbReference>
<gene>
    <name evidence="3" type="primary">rimP</name>
    <name evidence="6" type="ORF">GT747_11500</name>
    <name evidence="7" type="ORF">SAMN05444424_2087</name>
</gene>
<dbReference type="SUPFAM" id="SSF74942">
    <property type="entry name" value="YhbC-like, C-terminal domain"/>
    <property type="match status" value="1"/>
</dbReference>
<dbReference type="Proteomes" id="UP000474718">
    <property type="component" value="Unassembled WGS sequence"/>
</dbReference>
<dbReference type="InterPro" id="IPR035956">
    <property type="entry name" value="RimP_N_sf"/>
</dbReference>
<sequence length="174" mass="19349">MAKRTSGGKTANLVRELVQPICQELGVELWDVLYLKEGSDWFLRVVIDRPEGIDLNTCEAVSRRVSDLLDEADPIPESYFLEVSSPGIERALTRDEHFARYLVEPVRVTMIRPLDGCKELVGELVKKEGALLTLALEGGRTVEIDLAQTAKVNAVDTEEAFADSEDEDGGMEKR</sequence>
<keyword evidence="1 3" id="KW-0963">Cytoplasm</keyword>
<dbReference type="Pfam" id="PF17384">
    <property type="entry name" value="DUF150_C"/>
    <property type="match status" value="1"/>
</dbReference>
<comment type="caution">
    <text evidence="7">The sequence shown here is derived from an EMBL/GenBank/DDBJ whole genome shotgun (WGS) entry which is preliminary data.</text>
</comment>
<comment type="similarity">
    <text evidence="3">Belongs to the RimP family.</text>
</comment>
<dbReference type="Pfam" id="PF02576">
    <property type="entry name" value="RimP_N"/>
    <property type="match status" value="1"/>
</dbReference>
<keyword evidence="9" id="KW-1185">Reference proteome</keyword>
<dbReference type="CDD" id="cd01734">
    <property type="entry name" value="YlxS_C"/>
    <property type="match status" value="1"/>
</dbReference>
<evidence type="ECO:0000313" key="7">
    <source>
        <dbReference type="EMBL" id="SHG31716.1"/>
    </source>
</evidence>
<dbReference type="InterPro" id="IPR028998">
    <property type="entry name" value="RimP_C"/>
</dbReference>
<dbReference type="SUPFAM" id="SSF75420">
    <property type="entry name" value="YhbC-like, N-terminal domain"/>
    <property type="match status" value="1"/>
</dbReference>
<dbReference type="RefSeq" id="WP_021658654.1">
    <property type="nucleotide sequence ID" value="NZ_FQVY01000003.1"/>
</dbReference>
<evidence type="ECO:0000313" key="6">
    <source>
        <dbReference type="EMBL" id="MZL70378.1"/>
    </source>
</evidence>
<name>A0AAQ1RWJ7_9FIRM</name>
<reference evidence="6 9" key="3">
    <citation type="journal article" date="2019" name="Nat. Med.">
        <title>A library of human gut bacterial isolates paired with longitudinal multiomics data enables mechanistic microbiome research.</title>
        <authorList>
            <person name="Poyet M."/>
            <person name="Groussin M."/>
            <person name="Gibbons S.M."/>
            <person name="Avila-Pacheco J."/>
            <person name="Jiang X."/>
            <person name="Kearney S.M."/>
            <person name="Perrotta A.R."/>
            <person name="Berdy B."/>
            <person name="Zhao S."/>
            <person name="Lieberman T.D."/>
            <person name="Swanson P.K."/>
            <person name="Smith M."/>
            <person name="Roesemann S."/>
            <person name="Alexander J.E."/>
            <person name="Rich S.A."/>
            <person name="Livny J."/>
            <person name="Vlamakis H."/>
            <person name="Clish C."/>
            <person name="Bullock K."/>
            <person name="Deik A."/>
            <person name="Scott J."/>
            <person name="Pierce K.A."/>
            <person name="Xavier R.J."/>
            <person name="Alm E.J."/>
        </authorList>
    </citation>
    <scope>NUCLEOTIDE SEQUENCE [LARGE SCALE GENOMIC DNA]</scope>
    <source>
        <strain evidence="6 9">BIOML-A2</strain>
    </source>
</reference>
<dbReference type="PANTHER" id="PTHR33867">
    <property type="entry name" value="RIBOSOME MATURATION FACTOR RIMP"/>
    <property type="match status" value="1"/>
</dbReference>
<dbReference type="Gene3D" id="3.30.300.70">
    <property type="entry name" value="RimP-like superfamily, N-terminal"/>
    <property type="match status" value="1"/>
</dbReference>
<dbReference type="InterPro" id="IPR028989">
    <property type="entry name" value="RimP_N"/>
</dbReference>
<proteinExistence type="inferred from homology"/>
<reference evidence="8" key="2">
    <citation type="submission" date="2016-11" db="EMBL/GenBank/DDBJ databases">
        <authorList>
            <person name="Jaros S."/>
            <person name="Januszkiewicz K."/>
            <person name="Wedrychowicz H."/>
        </authorList>
    </citation>
    <scope>NUCLEOTIDE SEQUENCE [LARGE SCALE GENOMIC DNA]</scope>
    <source>
        <strain evidence="8">DSM 4029</strain>
    </source>
</reference>
<evidence type="ECO:0000256" key="2">
    <source>
        <dbReference type="ARBA" id="ARBA00022517"/>
    </source>
</evidence>
<evidence type="ECO:0000313" key="9">
    <source>
        <dbReference type="Proteomes" id="UP000474718"/>
    </source>
</evidence>
<dbReference type="FunFam" id="3.30.300.70:FF:000001">
    <property type="entry name" value="Ribosome maturation factor RimP"/>
    <property type="match status" value="1"/>
</dbReference>
<reference evidence="7" key="1">
    <citation type="submission" date="2016-11" db="EMBL/GenBank/DDBJ databases">
        <authorList>
            <person name="Varghese N."/>
            <person name="Submissions S."/>
        </authorList>
    </citation>
    <scope>NUCLEOTIDE SEQUENCE</scope>
    <source>
        <strain evidence="7">DSM 4029</strain>
    </source>
</reference>
<evidence type="ECO:0000256" key="1">
    <source>
        <dbReference type="ARBA" id="ARBA00022490"/>
    </source>
</evidence>